<dbReference type="STRING" id="351675.SAMN05421680_11327"/>
<dbReference type="Proteomes" id="UP000198919">
    <property type="component" value="Unassembled WGS sequence"/>
</dbReference>
<dbReference type="AlphaFoldDB" id="A0A1I3T960"/>
<dbReference type="OrthoDB" id="5817163at2"/>
<dbReference type="CDD" id="cd05930">
    <property type="entry name" value="A_NRPS"/>
    <property type="match status" value="1"/>
</dbReference>
<dbReference type="Gene3D" id="3.40.50.12780">
    <property type="entry name" value="N-terminal domain of ligase-like"/>
    <property type="match status" value="1"/>
</dbReference>
<dbReference type="Gene3D" id="3.30.300.30">
    <property type="match status" value="1"/>
</dbReference>
<evidence type="ECO:0000313" key="2">
    <source>
        <dbReference type="EMBL" id="PHM39349.1"/>
    </source>
</evidence>
<dbReference type="EMBL" id="FORG01000013">
    <property type="protein sequence ID" value="SFJ66869.1"/>
    <property type="molecule type" value="Genomic_DNA"/>
</dbReference>
<evidence type="ECO:0000259" key="1">
    <source>
        <dbReference type="PROSITE" id="PS50075"/>
    </source>
</evidence>
<reference evidence="3" key="1">
    <citation type="submission" date="2016-10" db="EMBL/GenBank/DDBJ databases">
        <authorList>
            <person name="de Groot N.N."/>
        </authorList>
    </citation>
    <scope>NUCLEOTIDE SEQUENCE [LARGE SCALE GENOMIC DNA]</scope>
    <source>
        <strain evidence="3">DSM 17908</strain>
    </source>
</reference>
<reference evidence="4" key="2">
    <citation type="submission" date="2016-10" db="EMBL/GenBank/DDBJ databases">
        <authorList>
            <person name="Varghese N."/>
            <person name="Submissions S."/>
        </authorList>
    </citation>
    <scope>NUCLEOTIDE SEQUENCE [LARGE SCALE GENOMIC DNA]</scope>
    <source>
        <strain evidence="4">DSM 17908</strain>
    </source>
</reference>
<organism evidence="3 4">
    <name type="scientific">Xenorhabdus mauleonii</name>
    <dbReference type="NCBI Taxonomy" id="351675"/>
    <lineage>
        <taxon>Bacteria</taxon>
        <taxon>Pseudomonadati</taxon>
        <taxon>Pseudomonadota</taxon>
        <taxon>Gammaproteobacteria</taxon>
        <taxon>Enterobacterales</taxon>
        <taxon>Morganellaceae</taxon>
        <taxon>Xenorhabdus</taxon>
    </lineage>
</organism>
<evidence type="ECO:0000313" key="4">
    <source>
        <dbReference type="Proteomes" id="UP000198919"/>
    </source>
</evidence>
<dbReference type="NCBIfam" id="TIGR01733">
    <property type="entry name" value="AA-adenyl-dom"/>
    <property type="match status" value="1"/>
</dbReference>
<dbReference type="Pfam" id="PF00501">
    <property type="entry name" value="AMP-binding"/>
    <property type="match status" value="1"/>
</dbReference>
<dbReference type="InterPro" id="IPR045851">
    <property type="entry name" value="AMP-bd_C_sf"/>
</dbReference>
<dbReference type="SUPFAM" id="SSF56801">
    <property type="entry name" value="Acetyl-CoA synthetase-like"/>
    <property type="match status" value="1"/>
</dbReference>
<dbReference type="GO" id="GO:0044550">
    <property type="term" value="P:secondary metabolite biosynthetic process"/>
    <property type="evidence" value="ECO:0007669"/>
    <property type="project" value="TreeGrafter"/>
</dbReference>
<keyword evidence="5" id="KW-1185">Reference proteome</keyword>
<dbReference type="SUPFAM" id="SSF47336">
    <property type="entry name" value="ACP-like"/>
    <property type="match status" value="1"/>
</dbReference>
<dbReference type="GO" id="GO:0005737">
    <property type="term" value="C:cytoplasm"/>
    <property type="evidence" value="ECO:0007669"/>
    <property type="project" value="TreeGrafter"/>
</dbReference>
<dbReference type="Pfam" id="PF00550">
    <property type="entry name" value="PP-binding"/>
    <property type="match status" value="1"/>
</dbReference>
<gene>
    <name evidence="3" type="ORF">SAMN05421680_11327</name>
    <name evidence="2" type="ORF">Xmau_02956</name>
</gene>
<dbReference type="GO" id="GO:0043041">
    <property type="term" value="P:amino acid activation for nonribosomal peptide biosynthetic process"/>
    <property type="evidence" value="ECO:0007669"/>
    <property type="project" value="TreeGrafter"/>
</dbReference>
<dbReference type="PROSITE" id="PS00455">
    <property type="entry name" value="AMP_BINDING"/>
    <property type="match status" value="1"/>
</dbReference>
<dbReference type="Gene3D" id="1.10.1200.10">
    <property type="entry name" value="ACP-like"/>
    <property type="match status" value="1"/>
</dbReference>
<dbReference type="InterPro" id="IPR009081">
    <property type="entry name" value="PP-bd_ACP"/>
</dbReference>
<evidence type="ECO:0000313" key="3">
    <source>
        <dbReference type="EMBL" id="SFJ66869.1"/>
    </source>
</evidence>
<dbReference type="InterPro" id="IPR010071">
    <property type="entry name" value="AA_adenyl_dom"/>
</dbReference>
<dbReference type="InterPro" id="IPR020845">
    <property type="entry name" value="AMP-binding_CS"/>
</dbReference>
<reference evidence="2 5" key="3">
    <citation type="journal article" date="2017" name="Nat. Microbiol.">
        <title>Natural product diversity associated with the nematode symbionts Photorhabdus and Xenorhabdus.</title>
        <authorList>
            <person name="Tobias N.J."/>
            <person name="Wolff H."/>
            <person name="Djahanschiri B."/>
            <person name="Grundmann F."/>
            <person name="Kronenwerth M."/>
            <person name="Shi Y.M."/>
            <person name="Simonyi S."/>
            <person name="Grun P."/>
            <person name="Shapiro-Ilan D."/>
            <person name="Pidot S.J."/>
            <person name="Stinear T.P."/>
            <person name="Ebersberger I."/>
            <person name="Bode H.B."/>
        </authorList>
    </citation>
    <scope>NUCLEOTIDE SEQUENCE [LARGE SCALE GENOMIC DNA]</scope>
    <source>
        <strain evidence="2 5">DSM 17908</strain>
    </source>
</reference>
<feature type="domain" description="Carrier" evidence="1">
    <location>
        <begin position="756"/>
        <end position="833"/>
    </location>
</feature>
<dbReference type="PROSITE" id="PS50075">
    <property type="entry name" value="CARRIER"/>
    <property type="match status" value="1"/>
</dbReference>
<name>A0A1I3T960_9GAMM</name>
<dbReference type="InterPro" id="IPR036736">
    <property type="entry name" value="ACP-like_sf"/>
</dbReference>
<accession>A0A1I3T960</accession>
<dbReference type="InterPro" id="IPR042099">
    <property type="entry name" value="ANL_N_sf"/>
</dbReference>
<dbReference type="InterPro" id="IPR000873">
    <property type="entry name" value="AMP-dep_synth/lig_dom"/>
</dbReference>
<protein>
    <submittedName>
        <fullName evidence="3">Amino acid adenylation domain-containing protein</fullName>
    </submittedName>
    <submittedName>
        <fullName evidence="2">PvdJ</fullName>
    </submittedName>
</protein>
<dbReference type="EMBL" id="NITY01000011">
    <property type="protein sequence ID" value="PHM39349.1"/>
    <property type="molecule type" value="Genomic_DNA"/>
</dbReference>
<dbReference type="PANTHER" id="PTHR45527">
    <property type="entry name" value="NONRIBOSOMAL PEPTIDE SYNTHETASE"/>
    <property type="match status" value="1"/>
</dbReference>
<sequence>MNVRDELNTNVDKVYFWKKVINGYEPSEFEKSLRFNNEGVNIQNIALSHEASKNLLFMANNSDKRLSLLLLSLFGFAESVMQRSKNSLILTTNYMDDDECSKILCVPAKYESDQTLVGLIKTVSKSIHDLLQHGLDSFQDVCAQSKFFTSCVLLKNCQSVNKEIDDLSVSQLLFEHDNEIISCEIRSPYSASYYHELMKMVELLVQQIRSEKTLSTLKLAGESGQYTDPLSPKIEHHFTIHSLFAEKAKIHPLRTAITDESSSLNYSELDKLSSFFASQLLSQGIKQYDAVGIHMNRSCAAIAAMLAVLKIGAKYCPFDINWPLERKKYVKETADIQYLIVSDETVCELENCQNVVYAPLELNTDIDASEKRHITAEDSAYIIFTSGSTGAPKGVEVPHSAVINLVFGLHDRVYQRYQAQTPLNVAMMSALSFDASVQQLYPALLLGHTLHIVPESVRRDGKSVVEFWRKRAINIADCTPTHLRMIHTQFAENAIHFTVNHLMIGGELLEKHNWRNFAKCWASVPNASNAYGPTECCVQSASFEFDENSDIQTSTIPIGFPMPGEEIILIDDCLRQLPQGAVGEIAIAGNGLAKGYINKPALTAEKFIIIDGKRYYRTGDLAQYSGENGLIYLGRSDSQVKINGYRIELGEIEAITQKLVYEQLNESELNSEAVCDVFVMVNSQDLDNKILVAYIYTHIAFDQKTLKNALAKHLPSYMIPSYFIKVDEFPQNNSGKIDVSKLPDPRSTVRNSEFKPCSSEIEANILSLWADVLKTNQENISVHDNFFDLGGSSYTLLQLSIKLNEFFNKEIEVVELFQYTTIEQQANFIESYGNTEENNSFENEQSGQLDKVISLFN</sequence>
<dbReference type="RefSeq" id="WP_092511698.1">
    <property type="nucleotide sequence ID" value="NZ_CAWNQB010000003.1"/>
</dbReference>
<proteinExistence type="predicted"/>
<evidence type="ECO:0000313" key="5">
    <source>
        <dbReference type="Proteomes" id="UP000224607"/>
    </source>
</evidence>
<dbReference type="GO" id="GO:0031177">
    <property type="term" value="F:phosphopantetheine binding"/>
    <property type="evidence" value="ECO:0007669"/>
    <property type="project" value="TreeGrafter"/>
</dbReference>
<dbReference type="Proteomes" id="UP000224607">
    <property type="component" value="Unassembled WGS sequence"/>
</dbReference>
<dbReference type="PANTHER" id="PTHR45527:SF1">
    <property type="entry name" value="FATTY ACID SYNTHASE"/>
    <property type="match status" value="1"/>
</dbReference>